<dbReference type="EMBL" id="CM000149">
    <property type="protein sequence ID" value="EEE53117.1"/>
    <property type="molecule type" value="Genomic_DNA"/>
</dbReference>
<evidence type="ECO:0000259" key="1">
    <source>
        <dbReference type="PROSITE" id="PS50878"/>
    </source>
</evidence>
<dbReference type="PROSITE" id="PS50878">
    <property type="entry name" value="RT_POL"/>
    <property type="match status" value="1"/>
</dbReference>
<dbReference type="Pfam" id="PF00078">
    <property type="entry name" value="RVT_1"/>
    <property type="match status" value="1"/>
</dbReference>
<protein>
    <recommendedName>
        <fullName evidence="1">Reverse transcriptase domain-containing protein</fullName>
    </recommendedName>
</protein>
<evidence type="ECO:0000313" key="2">
    <source>
        <dbReference type="EMBL" id="EEE53117.1"/>
    </source>
</evidence>
<proteinExistence type="predicted"/>
<dbReference type="SUPFAM" id="SSF56672">
    <property type="entry name" value="DNA/RNA polymerases"/>
    <property type="match status" value="1"/>
</dbReference>
<dbReference type="PANTHER" id="PTHR31635">
    <property type="entry name" value="REVERSE TRANSCRIPTASE DOMAIN-CONTAINING PROTEIN-RELATED"/>
    <property type="match status" value="1"/>
</dbReference>
<dbReference type="AlphaFoldDB" id="B9GCW0"/>
<accession>B9GCW0</accession>
<gene>
    <name evidence="2" type="ORF">OsJ_35899</name>
</gene>
<reference evidence="2" key="2">
    <citation type="submission" date="2008-12" db="EMBL/GenBank/DDBJ databases">
        <title>Improved gene annotation of the rice (Oryza sativa) genomes.</title>
        <authorList>
            <person name="Wang J."/>
            <person name="Li R."/>
            <person name="Fan W."/>
            <person name="Huang Q."/>
            <person name="Zhang J."/>
            <person name="Zhou Y."/>
            <person name="Hu Y."/>
            <person name="Zi S."/>
            <person name="Li J."/>
            <person name="Ni P."/>
            <person name="Zheng H."/>
            <person name="Zhang Y."/>
            <person name="Zhao M."/>
            <person name="Hao Q."/>
            <person name="McDermott J."/>
            <person name="Samudrala R."/>
            <person name="Kristiansen K."/>
            <person name="Wong G.K.-S."/>
        </authorList>
    </citation>
    <scope>NUCLEOTIDE SEQUENCE</scope>
</reference>
<dbReference type="InterPro" id="IPR026960">
    <property type="entry name" value="RVT-Znf"/>
</dbReference>
<dbReference type="PANTHER" id="PTHR31635:SF196">
    <property type="entry name" value="REVERSE TRANSCRIPTASE DOMAIN-CONTAINING PROTEIN-RELATED"/>
    <property type="match status" value="1"/>
</dbReference>
<dbReference type="Pfam" id="PF13966">
    <property type="entry name" value="zf-RVT"/>
    <property type="match status" value="1"/>
</dbReference>
<name>B9GCW0_ORYSJ</name>
<sequence length="465" mass="53518">MFDNNIDLSRVNQSYITLLPKTAKAVQIKDSRPISLLHSVPKLLSKTLTNRLQMEIIKLIDPMQSGFIKNICIHENFILVLEMVQSALKKKKPIIVLKLDFHKAFDTVRWDALFNVLGEKLRLIIINREKGEQILYRRGVCQGDPLSPYLFIPVADVLQKMIQRAYSTVVLIHPLDIEGESPTQQYADDTLILIKGDADQATTLKEILDSFASFSGLQINYHKSTLVPIHLNDLTKELLHPNHSYQAESELETLLHILQDITPIPEVTDTRELLYPAPKISTANAYHLLTYHGSLWKLADYIWLNTIPLNCKIFLWLAFKDRLNTKANMVKKNWDDNPHCNICPALESADHILLRCKNANNLWKKLDLLQLANKSKSAPTFIQAVMDRNHSTSGIEPIWFAACAYKLWKSRNNRIFEGQIDHLQYITQQIADILELWNHRANERTRQNILVFKAFLGYSPVYIPL</sequence>
<feature type="domain" description="Reverse transcriptase" evidence="1">
    <location>
        <begin position="1"/>
        <end position="258"/>
    </location>
</feature>
<dbReference type="Proteomes" id="UP000007752">
    <property type="component" value="Chromosome 12"/>
</dbReference>
<dbReference type="InterPro" id="IPR043502">
    <property type="entry name" value="DNA/RNA_pol_sf"/>
</dbReference>
<dbReference type="CDD" id="cd01650">
    <property type="entry name" value="RT_nLTR_like"/>
    <property type="match status" value="1"/>
</dbReference>
<reference evidence="2" key="1">
    <citation type="journal article" date="2005" name="PLoS Biol.">
        <title>The genomes of Oryza sativa: a history of duplications.</title>
        <authorList>
            <person name="Yu J."/>
            <person name="Wang J."/>
            <person name="Lin W."/>
            <person name="Li S."/>
            <person name="Li H."/>
            <person name="Zhou J."/>
            <person name="Ni P."/>
            <person name="Dong W."/>
            <person name="Hu S."/>
            <person name="Zeng C."/>
            <person name="Zhang J."/>
            <person name="Zhang Y."/>
            <person name="Li R."/>
            <person name="Xu Z."/>
            <person name="Li S."/>
            <person name="Li X."/>
            <person name="Zheng H."/>
            <person name="Cong L."/>
            <person name="Lin L."/>
            <person name="Yin J."/>
            <person name="Geng J."/>
            <person name="Li G."/>
            <person name="Shi J."/>
            <person name="Liu J."/>
            <person name="Lv H."/>
            <person name="Li J."/>
            <person name="Wang J."/>
            <person name="Deng Y."/>
            <person name="Ran L."/>
            <person name="Shi X."/>
            <person name="Wang X."/>
            <person name="Wu Q."/>
            <person name="Li C."/>
            <person name="Ren X."/>
            <person name="Wang J."/>
            <person name="Wang X."/>
            <person name="Li D."/>
            <person name="Liu D."/>
            <person name="Zhang X."/>
            <person name="Ji Z."/>
            <person name="Zhao W."/>
            <person name="Sun Y."/>
            <person name="Zhang Z."/>
            <person name="Bao J."/>
            <person name="Han Y."/>
            <person name="Dong L."/>
            <person name="Ji J."/>
            <person name="Chen P."/>
            <person name="Wu S."/>
            <person name="Liu J."/>
            <person name="Xiao Y."/>
            <person name="Bu D."/>
            <person name="Tan J."/>
            <person name="Yang L."/>
            <person name="Ye C."/>
            <person name="Zhang J."/>
            <person name="Xu J."/>
            <person name="Zhou Y."/>
            <person name="Yu Y."/>
            <person name="Zhang B."/>
            <person name="Zhuang S."/>
            <person name="Wei H."/>
            <person name="Liu B."/>
            <person name="Lei M."/>
            <person name="Yu H."/>
            <person name="Li Y."/>
            <person name="Xu H."/>
            <person name="Wei S."/>
            <person name="He X."/>
            <person name="Fang L."/>
            <person name="Zhang Z."/>
            <person name="Zhang Y."/>
            <person name="Huang X."/>
            <person name="Su Z."/>
            <person name="Tong W."/>
            <person name="Li J."/>
            <person name="Tong Z."/>
            <person name="Li S."/>
            <person name="Ye J."/>
            <person name="Wang L."/>
            <person name="Fang L."/>
            <person name="Lei T."/>
            <person name="Chen C."/>
            <person name="Chen H."/>
            <person name="Xu Z."/>
            <person name="Li H."/>
            <person name="Huang H."/>
            <person name="Zhang F."/>
            <person name="Xu H."/>
            <person name="Li N."/>
            <person name="Zhao C."/>
            <person name="Li S."/>
            <person name="Dong L."/>
            <person name="Huang Y."/>
            <person name="Li L."/>
            <person name="Xi Y."/>
            <person name="Qi Q."/>
            <person name="Li W."/>
            <person name="Zhang B."/>
            <person name="Hu W."/>
            <person name="Zhang Y."/>
            <person name="Tian X."/>
            <person name="Jiao Y."/>
            <person name="Liang X."/>
            <person name="Jin J."/>
            <person name="Gao L."/>
            <person name="Zheng W."/>
            <person name="Hao B."/>
            <person name="Liu S."/>
            <person name="Wang W."/>
            <person name="Yuan L."/>
            <person name="Cao M."/>
            <person name="McDermott J."/>
            <person name="Samudrala R."/>
            <person name="Wang J."/>
            <person name="Wong G.K."/>
            <person name="Yang H."/>
        </authorList>
    </citation>
    <scope>NUCLEOTIDE SEQUENCE [LARGE SCALE GENOMIC DNA]</scope>
</reference>
<dbReference type="InterPro" id="IPR000477">
    <property type="entry name" value="RT_dom"/>
</dbReference>
<organism evidence="2">
    <name type="scientific">Oryza sativa subsp. japonica</name>
    <name type="common">Rice</name>
    <dbReference type="NCBI Taxonomy" id="39947"/>
    <lineage>
        <taxon>Eukaryota</taxon>
        <taxon>Viridiplantae</taxon>
        <taxon>Streptophyta</taxon>
        <taxon>Embryophyta</taxon>
        <taxon>Tracheophyta</taxon>
        <taxon>Spermatophyta</taxon>
        <taxon>Magnoliopsida</taxon>
        <taxon>Liliopsida</taxon>
        <taxon>Poales</taxon>
        <taxon>Poaceae</taxon>
        <taxon>BOP clade</taxon>
        <taxon>Oryzoideae</taxon>
        <taxon>Oryzeae</taxon>
        <taxon>Oryzinae</taxon>
        <taxon>Oryza</taxon>
        <taxon>Oryza sativa</taxon>
    </lineage>
</organism>